<evidence type="ECO:0000259" key="1">
    <source>
        <dbReference type="PROSITE" id="PS51729"/>
    </source>
</evidence>
<sequence>MTITITREDTGSKASYLAKVDGFEGEGILTISVASGALVIADHTSVSDDLRGQGIAKALAERLVADARAAGQKILPLCPYMKGYMDRHPDETRDVRAS</sequence>
<dbReference type="PROSITE" id="PS51729">
    <property type="entry name" value="GNAT_YJDJ"/>
    <property type="match status" value="1"/>
</dbReference>
<gene>
    <name evidence="2" type="ORF">HZ995_00810</name>
</gene>
<accession>A0A975I7E8</accession>
<evidence type="ECO:0000313" key="3">
    <source>
        <dbReference type="Proteomes" id="UP000665026"/>
    </source>
</evidence>
<protein>
    <submittedName>
        <fullName evidence="2">N-acetyltransferase</fullName>
    </submittedName>
</protein>
<dbReference type="InterPro" id="IPR016181">
    <property type="entry name" value="Acyl_CoA_acyltransferase"/>
</dbReference>
<dbReference type="RefSeq" id="WP_209356807.1">
    <property type="nucleotide sequence ID" value="NZ_CP060010.1"/>
</dbReference>
<dbReference type="InterPro" id="IPR031165">
    <property type="entry name" value="GNAT_YJDJ"/>
</dbReference>
<dbReference type="EMBL" id="CP060010">
    <property type="protein sequence ID" value="QTN36103.1"/>
    <property type="molecule type" value="Genomic_DNA"/>
</dbReference>
<organism evidence="2 3">
    <name type="scientific">Cognatishimia activa</name>
    <dbReference type="NCBI Taxonomy" id="1715691"/>
    <lineage>
        <taxon>Bacteria</taxon>
        <taxon>Pseudomonadati</taxon>
        <taxon>Pseudomonadota</taxon>
        <taxon>Alphaproteobacteria</taxon>
        <taxon>Rhodobacterales</taxon>
        <taxon>Paracoccaceae</taxon>
        <taxon>Cognatishimia</taxon>
    </lineage>
</organism>
<dbReference type="CDD" id="cd04301">
    <property type="entry name" value="NAT_SF"/>
    <property type="match status" value="1"/>
</dbReference>
<dbReference type="SUPFAM" id="SSF55729">
    <property type="entry name" value="Acyl-CoA N-acyltransferases (Nat)"/>
    <property type="match status" value="1"/>
</dbReference>
<dbReference type="Proteomes" id="UP000665026">
    <property type="component" value="Chromosome"/>
</dbReference>
<dbReference type="PANTHER" id="PTHR31435">
    <property type="entry name" value="PROTEIN NATD1"/>
    <property type="match status" value="1"/>
</dbReference>
<dbReference type="KEGG" id="cact:HZ995_00810"/>
<feature type="domain" description="N-acetyltransferase" evidence="1">
    <location>
        <begin position="8"/>
        <end position="97"/>
    </location>
</feature>
<dbReference type="InterPro" id="IPR045057">
    <property type="entry name" value="Gcn5-rel_NAT"/>
</dbReference>
<reference evidence="2" key="1">
    <citation type="submission" date="2020-07" db="EMBL/GenBank/DDBJ databases">
        <title>Genome sequences of bacteria associated with the marine, planktonic diatom Thalassiosira profunda strain ECT2AJA-044.</title>
        <authorList>
            <person name="Gargas C.B."/>
            <person name="Roberts W.R."/>
            <person name="Alverson A.J."/>
        </authorList>
    </citation>
    <scope>NUCLEOTIDE SEQUENCE</scope>
    <source>
        <strain evidence="2">ECT2AJA-044</strain>
    </source>
</reference>
<evidence type="ECO:0000313" key="2">
    <source>
        <dbReference type="EMBL" id="QTN36103.1"/>
    </source>
</evidence>
<proteinExistence type="predicted"/>
<dbReference type="PANTHER" id="PTHR31435:SF10">
    <property type="entry name" value="BSR4717 PROTEIN"/>
    <property type="match status" value="1"/>
</dbReference>
<name>A0A975I7E8_9RHOB</name>
<dbReference type="Pfam" id="PF14542">
    <property type="entry name" value="Acetyltransf_CG"/>
    <property type="match status" value="1"/>
</dbReference>
<dbReference type="Gene3D" id="3.40.630.30">
    <property type="match status" value="1"/>
</dbReference>
<dbReference type="AlphaFoldDB" id="A0A975I7E8"/>